<comment type="caution">
    <text evidence="4">The sequence shown here is derived from an EMBL/GenBank/DDBJ whole genome shotgun (WGS) entry which is preliminary data.</text>
</comment>
<dbReference type="Pfam" id="PF09585">
    <property type="entry name" value="Lin0512_fam"/>
    <property type="match status" value="1"/>
</dbReference>
<dbReference type="PANTHER" id="PTHR34784:SF1">
    <property type="entry name" value="50S RIBOSOMAL PROTEIN L34"/>
    <property type="match status" value="1"/>
</dbReference>
<evidence type="ECO:0000256" key="1">
    <source>
        <dbReference type="ARBA" id="ARBA00022741"/>
    </source>
</evidence>
<accession>A0ABP1FH46</accession>
<name>A0ABP1FH46_9CHLO</name>
<evidence type="ECO:0000313" key="4">
    <source>
        <dbReference type="EMBL" id="CAL5218651.1"/>
    </source>
</evidence>
<keyword evidence="2" id="KW-0342">GTP-binding</keyword>
<dbReference type="PANTHER" id="PTHR34784">
    <property type="entry name" value="50S RIBOSOMAL PROTEIN L34"/>
    <property type="match status" value="1"/>
</dbReference>
<sequence length="158" mass="16569">MSAATQMLAGATPRVPRGWTKVLAVWSALGVDLHGSDPTVASVKAVREALDKVSLPTLLVDVPGGVKNARVKAKIGVPKHAQVNKEKLKEVLGTIAGKVDEPKLVGGGLRWHSGIIAPKMGDPPPDAQVDAETSDDEEAPQTCHDEMLLAVASIRVGY</sequence>
<proteinExistence type="predicted"/>
<evidence type="ECO:0000256" key="3">
    <source>
        <dbReference type="SAM" id="MobiDB-lite"/>
    </source>
</evidence>
<feature type="region of interest" description="Disordered" evidence="3">
    <location>
        <begin position="115"/>
        <end position="140"/>
    </location>
</feature>
<gene>
    <name evidence="4" type="primary">g354</name>
    <name evidence="4" type="ORF">VP750_LOCUS310</name>
</gene>
<reference evidence="4 5" key="1">
    <citation type="submission" date="2024-06" db="EMBL/GenBank/DDBJ databases">
        <authorList>
            <person name="Kraege A."/>
            <person name="Thomma B."/>
        </authorList>
    </citation>
    <scope>NUCLEOTIDE SEQUENCE [LARGE SCALE GENOMIC DNA]</scope>
</reference>
<dbReference type="Proteomes" id="UP001497392">
    <property type="component" value="Unassembled WGS sequence"/>
</dbReference>
<dbReference type="InterPro" id="IPR011719">
    <property type="entry name" value="CHP02058"/>
</dbReference>
<evidence type="ECO:0000256" key="2">
    <source>
        <dbReference type="ARBA" id="ARBA00023134"/>
    </source>
</evidence>
<dbReference type="Gene3D" id="3.30.1330.20">
    <property type="entry name" value="Tubulin/FtsZ, C-terminal domain"/>
    <property type="match status" value="1"/>
</dbReference>
<dbReference type="EMBL" id="CAXHTA020000001">
    <property type="protein sequence ID" value="CAL5218651.1"/>
    <property type="molecule type" value="Genomic_DNA"/>
</dbReference>
<organism evidence="4 5">
    <name type="scientific">Coccomyxa viridis</name>
    <dbReference type="NCBI Taxonomy" id="1274662"/>
    <lineage>
        <taxon>Eukaryota</taxon>
        <taxon>Viridiplantae</taxon>
        <taxon>Chlorophyta</taxon>
        <taxon>core chlorophytes</taxon>
        <taxon>Trebouxiophyceae</taxon>
        <taxon>Trebouxiophyceae incertae sedis</taxon>
        <taxon>Coccomyxaceae</taxon>
        <taxon>Coccomyxa</taxon>
    </lineage>
</organism>
<dbReference type="InterPro" id="IPR037103">
    <property type="entry name" value="Tubulin/FtsZ-like_C"/>
</dbReference>
<keyword evidence="1" id="KW-0547">Nucleotide-binding</keyword>
<protein>
    <submittedName>
        <fullName evidence="4">G354 protein</fullName>
    </submittedName>
</protein>
<keyword evidence="5" id="KW-1185">Reference proteome</keyword>
<evidence type="ECO:0000313" key="5">
    <source>
        <dbReference type="Proteomes" id="UP001497392"/>
    </source>
</evidence>